<dbReference type="InterPro" id="IPR013324">
    <property type="entry name" value="RNA_pol_sigma_r3/r4-like"/>
</dbReference>
<dbReference type="SUPFAM" id="SSF48452">
    <property type="entry name" value="TPR-like"/>
    <property type="match status" value="1"/>
</dbReference>
<dbReference type="Pfam" id="PF04542">
    <property type="entry name" value="Sigma70_r2"/>
    <property type="match status" value="1"/>
</dbReference>
<dbReference type="InterPro" id="IPR013249">
    <property type="entry name" value="RNA_pol_sigma70_r4_t2"/>
</dbReference>
<dbReference type="Gene3D" id="1.25.40.10">
    <property type="entry name" value="Tetratricopeptide repeat domain"/>
    <property type="match status" value="1"/>
</dbReference>
<accession>A0A3B0C0X3</accession>
<feature type="domain" description="DUF6596" evidence="3">
    <location>
        <begin position="187"/>
        <end position="286"/>
    </location>
</feature>
<dbReference type="GO" id="GO:0016987">
    <property type="term" value="F:sigma factor activity"/>
    <property type="evidence" value="ECO:0007669"/>
    <property type="project" value="InterPro"/>
</dbReference>
<dbReference type="PANTHER" id="PTHR47756">
    <property type="entry name" value="BLL6612 PROTEIN-RELATED"/>
    <property type="match status" value="1"/>
</dbReference>
<dbReference type="Pfam" id="PF20239">
    <property type="entry name" value="DUF6596"/>
    <property type="match status" value="1"/>
</dbReference>
<dbReference type="NCBIfam" id="TIGR02937">
    <property type="entry name" value="sigma70-ECF"/>
    <property type="match status" value="1"/>
</dbReference>
<dbReference type="Proteomes" id="UP000276603">
    <property type="component" value="Unassembled WGS sequence"/>
</dbReference>
<sequence>MLDFRSKQIVERLFRTEYGKLLATLTKLFGPSHIQLAEDMVQETLISALSSWSTGEIPANPTGWLVQVAKRKALNEIKRKHMMLRHHHIHISSHNSVEDIDAFFLDDEIKDSQLRMIFTCCHPALDKKSQIALILKTLCGFGVKEVAKALLSTESTMNKRLYRAKEKIRKAETPFIIPQGNELMEKLDTVGLSLYLLFNEGYNATDGESVIKKELCLEAIRLAKLLVDRYQDDHKLNALLALMCFHTARFDARIDDKGTIILFEDQDRSLWNKDLIHIGMGYLKKSLHDTGISAYHVEARIAAEHCLSSSFKETDWQVIHDHYLLLQKLKPNPIIQLNLAIIQSKLQGVKKSLSLLENITKNDDLKGYYLLPVTQGVFHMKLQDYRKARVFLEKSLTMGPSRKEIAFIQDKIKECKKMLPKD</sequence>
<dbReference type="AlphaFoldDB" id="A0A3B0C0X3"/>
<comment type="caution">
    <text evidence="4">The sequence shown here is derived from an EMBL/GenBank/DDBJ whole genome shotgun (WGS) entry which is preliminary data.</text>
</comment>
<dbReference type="GO" id="GO:0003677">
    <property type="term" value="F:DNA binding"/>
    <property type="evidence" value="ECO:0007669"/>
    <property type="project" value="InterPro"/>
</dbReference>
<dbReference type="Pfam" id="PF08281">
    <property type="entry name" value="Sigma70_r4_2"/>
    <property type="match status" value="1"/>
</dbReference>
<evidence type="ECO:0000313" key="4">
    <source>
        <dbReference type="EMBL" id="RKN79745.1"/>
    </source>
</evidence>
<dbReference type="Gene3D" id="1.10.10.10">
    <property type="entry name" value="Winged helix-like DNA-binding domain superfamily/Winged helix DNA-binding domain"/>
    <property type="match status" value="1"/>
</dbReference>
<dbReference type="InterPro" id="IPR014284">
    <property type="entry name" value="RNA_pol_sigma-70_dom"/>
</dbReference>
<dbReference type="InterPro" id="IPR046531">
    <property type="entry name" value="DUF6596"/>
</dbReference>
<proteinExistence type="predicted"/>
<name>A0A3B0C0X3_9FLAO</name>
<dbReference type="GO" id="GO:0006352">
    <property type="term" value="P:DNA-templated transcription initiation"/>
    <property type="evidence" value="ECO:0007669"/>
    <property type="project" value="InterPro"/>
</dbReference>
<gene>
    <name evidence="4" type="ORF">D7Z94_15805</name>
</gene>
<protein>
    <submittedName>
        <fullName evidence="4">Sigma-70 family RNA polymerase sigma factor</fullName>
    </submittedName>
</protein>
<dbReference type="InterPro" id="IPR036388">
    <property type="entry name" value="WH-like_DNA-bd_sf"/>
</dbReference>
<dbReference type="InterPro" id="IPR011990">
    <property type="entry name" value="TPR-like_helical_dom_sf"/>
</dbReference>
<dbReference type="Gene3D" id="1.10.1740.10">
    <property type="match status" value="1"/>
</dbReference>
<dbReference type="EMBL" id="RBCJ01000003">
    <property type="protein sequence ID" value="RKN79745.1"/>
    <property type="molecule type" value="Genomic_DNA"/>
</dbReference>
<dbReference type="InterPro" id="IPR007627">
    <property type="entry name" value="RNA_pol_sigma70_r2"/>
</dbReference>
<evidence type="ECO:0000259" key="2">
    <source>
        <dbReference type="Pfam" id="PF08281"/>
    </source>
</evidence>
<dbReference type="SUPFAM" id="SSF88946">
    <property type="entry name" value="Sigma2 domain of RNA polymerase sigma factors"/>
    <property type="match status" value="1"/>
</dbReference>
<evidence type="ECO:0000259" key="1">
    <source>
        <dbReference type="Pfam" id="PF04542"/>
    </source>
</evidence>
<dbReference type="SUPFAM" id="SSF88659">
    <property type="entry name" value="Sigma3 and sigma4 domains of RNA polymerase sigma factors"/>
    <property type="match status" value="1"/>
</dbReference>
<reference evidence="4 5" key="1">
    <citation type="submission" date="2018-10" db="EMBL/GenBank/DDBJ databases">
        <title>Ulvibacterium marinum gen. nov., sp. nov., a novel marine bacterium of the family Flavobacteriaceae, isolated from a culture of the green alga Ulva prolifera.</title>
        <authorList>
            <person name="Zhang Z."/>
        </authorList>
    </citation>
    <scope>NUCLEOTIDE SEQUENCE [LARGE SCALE GENOMIC DNA]</scope>
    <source>
        <strain evidence="4 5">CCMM003</strain>
    </source>
</reference>
<evidence type="ECO:0000313" key="5">
    <source>
        <dbReference type="Proteomes" id="UP000276603"/>
    </source>
</evidence>
<evidence type="ECO:0000259" key="3">
    <source>
        <dbReference type="Pfam" id="PF20239"/>
    </source>
</evidence>
<dbReference type="PANTHER" id="PTHR47756:SF2">
    <property type="entry name" value="BLL6612 PROTEIN"/>
    <property type="match status" value="1"/>
</dbReference>
<keyword evidence="5" id="KW-1185">Reference proteome</keyword>
<organism evidence="4 5">
    <name type="scientific">Ulvibacterium marinum</name>
    <dbReference type="NCBI Taxonomy" id="2419782"/>
    <lineage>
        <taxon>Bacteria</taxon>
        <taxon>Pseudomonadati</taxon>
        <taxon>Bacteroidota</taxon>
        <taxon>Flavobacteriia</taxon>
        <taxon>Flavobacteriales</taxon>
        <taxon>Flavobacteriaceae</taxon>
        <taxon>Ulvibacterium</taxon>
    </lineage>
</organism>
<feature type="domain" description="RNA polymerase sigma factor 70 region 4 type 2" evidence="2">
    <location>
        <begin position="116"/>
        <end position="168"/>
    </location>
</feature>
<feature type="domain" description="RNA polymerase sigma-70 region 2" evidence="1">
    <location>
        <begin position="14"/>
        <end position="80"/>
    </location>
</feature>
<dbReference type="InterPro" id="IPR013325">
    <property type="entry name" value="RNA_pol_sigma_r2"/>
</dbReference>